<keyword evidence="4" id="KW-1185">Reference proteome</keyword>
<dbReference type="InterPro" id="IPR011257">
    <property type="entry name" value="DNA_glycosylase"/>
</dbReference>
<dbReference type="STRING" id="272557.APE_0275.1"/>
<dbReference type="PIR" id="F72786">
    <property type="entry name" value="F72786"/>
</dbReference>
<organism evidence="3 4">
    <name type="scientific">Aeropyrum pernix (strain ATCC 700893 / DSM 11879 / JCM 9820 / NBRC 100138 / K1)</name>
    <dbReference type="NCBI Taxonomy" id="272557"/>
    <lineage>
        <taxon>Archaea</taxon>
        <taxon>Thermoproteota</taxon>
        <taxon>Thermoprotei</taxon>
        <taxon>Desulfurococcales</taxon>
        <taxon>Desulfurococcaceae</taxon>
        <taxon>Aeropyrum</taxon>
    </lineage>
</organism>
<protein>
    <recommendedName>
        <fullName evidence="5">DNA-3-methyladenine glycosylase II</fullName>
    </recommendedName>
</protein>
<evidence type="ECO:0000313" key="4">
    <source>
        <dbReference type="Proteomes" id="UP000002518"/>
    </source>
</evidence>
<reference evidence="3 4" key="1">
    <citation type="journal article" date="1999" name="DNA Res.">
        <title>Complete genome sequence of an aerobic hyper-thermophilic crenarchaeon, Aeropyrum pernix K1.</title>
        <authorList>
            <person name="Kawarabayasi Y."/>
            <person name="Hino Y."/>
            <person name="Horikawa H."/>
            <person name="Yamazaki S."/>
            <person name="Haikawa Y."/>
            <person name="Jin-no K."/>
            <person name="Takahashi M."/>
            <person name="Sekine M."/>
            <person name="Baba S."/>
            <person name="Ankai A."/>
            <person name="Kosugi H."/>
            <person name="Hosoyama A."/>
            <person name="Fukui S."/>
            <person name="Nagai Y."/>
            <person name="Nishijima K."/>
            <person name="Nakazawa H."/>
            <person name="Takamiya M."/>
            <person name="Masuda S."/>
            <person name="Funahashi T."/>
            <person name="Tanaka T."/>
            <person name="Kudoh Y."/>
            <person name="Yamazaki J."/>
            <person name="Kushida N."/>
            <person name="Oguchi A."/>
            <person name="Aoki K."/>
            <person name="Kubota K."/>
            <person name="Nakamura Y."/>
            <person name="Nomura N."/>
            <person name="Sako Y."/>
            <person name="Kikuchi H."/>
        </authorList>
    </citation>
    <scope>NUCLEOTIDE SEQUENCE [LARGE SCALE GENOMIC DNA]</scope>
    <source>
        <strain evidence="4">ATCC 700893 / DSM 11879 / JCM 9820 / NBRC 100138 / K1</strain>
    </source>
</reference>
<accession>Q9YFG9</accession>
<gene>
    <name evidence="3" type="ordered locus">APE_0275.1</name>
</gene>
<dbReference type="PANTHER" id="PTHR43003:SF5">
    <property type="entry name" value="DNA-3-METHYLADENINE GLYCOSYLASE"/>
    <property type="match status" value="1"/>
</dbReference>
<dbReference type="GO" id="GO:0006307">
    <property type="term" value="P:DNA alkylation repair"/>
    <property type="evidence" value="ECO:0007669"/>
    <property type="project" value="TreeGrafter"/>
</dbReference>
<sequence length="133" mass="15256">MKAALRIQSRLITSYGEHVSIGREVFYSFPDPERLISLSLDRLRRIGLTRMKAQAIKNIAMTEYEGRLPSVEEIEQAEELSSIVKELTRLKGVGPWTAELAIAQVHPLFPLGPRTDLAVRRGFKNYWGYRMRP</sequence>
<dbReference type="GO" id="GO:0006285">
    <property type="term" value="P:base-excision repair, AP site formation"/>
    <property type="evidence" value="ECO:0007669"/>
    <property type="project" value="TreeGrafter"/>
</dbReference>
<dbReference type="InterPro" id="IPR051912">
    <property type="entry name" value="Alkylbase_DNA_Glycosylase/TA"/>
</dbReference>
<dbReference type="EnsemblBacteria" id="BAA79192">
    <property type="protein sequence ID" value="BAA79192"/>
    <property type="gene ID" value="APE_0275.1"/>
</dbReference>
<dbReference type="GO" id="GO:0032131">
    <property type="term" value="F:alkylated DNA binding"/>
    <property type="evidence" value="ECO:0007669"/>
    <property type="project" value="TreeGrafter"/>
</dbReference>
<dbReference type="eggNOG" id="arCOG00464">
    <property type="taxonomic scope" value="Archaea"/>
</dbReference>
<dbReference type="GO" id="GO:0032993">
    <property type="term" value="C:protein-DNA complex"/>
    <property type="evidence" value="ECO:0007669"/>
    <property type="project" value="TreeGrafter"/>
</dbReference>
<evidence type="ECO:0008006" key="5">
    <source>
        <dbReference type="Google" id="ProtNLM"/>
    </source>
</evidence>
<dbReference type="GO" id="GO:0008725">
    <property type="term" value="F:DNA-3-methyladenine glycosylase activity"/>
    <property type="evidence" value="ECO:0007669"/>
    <property type="project" value="TreeGrafter"/>
</dbReference>
<evidence type="ECO:0000256" key="2">
    <source>
        <dbReference type="ARBA" id="ARBA00023204"/>
    </source>
</evidence>
<name>Q9YFG9_AERPE</name>
<keyword evidence="1" id="KW-0227">DNA damage</keyword>
<dbReference type="Proteomes" id="UP000002518">
    <property type="component" value="Chromosome"/>
</dbReference>
<keyword evidence="2" id="KW-0234">DNA repair</keyword>
<dbReference type="AlphaFoldDB" id="Q9YFG9"/>
<evidence type="ECO:0000256" key="1">
    <source>
        <dbReference type="ARBA" id="ARBA00022763"/>
    </source>
</evidence>
<dbReference type="KEGG" id="ape:APE_0275.1"/>
<dbReference type="Gene3D" id="1.10.340.30">
    <property type="entry name" value="Hypothetical protein, domain 2"/>
    <property type="match status" value="1"/>
</dbReference>
<dbReference type="GO" id="GO:0043916">
    <property type="term" value="F:DNA-7-methylguanine glycosylase activity"/>
    <property type="evidence" value="ECO:0007669"/>
    <property type="project" value="TreeGrafter"/>
</dbReference>
<dbReference type="SUPFAM" id="SSF48150">
    <property type="entry name" value="DNA-glycosylase"/>
    <property type="match status" value="1"/>
</dbReference>
<evidence type="ECO:0000313" key="3">
    <source>
        <dbReference type="EMBL" id="BAA79192.2"/>
    </source>
</evidence>
<proteinExistence type="predicted"/>
<dbReference type="EMBL" id="BA000002">
    <property type="protein sequence ID" value="BAA79192.2"/>
    <property type="molecule type" value="Genomic_DNA"/>
</dbReference>
<dbReference type="PANTHER" id="PTHR43003">
    <property type="entry name" value="DNA-3-METHYLADENINE GLYCOSYLASE"/>
    <property type="match status" value="1"/>
</dbReference>